<evidence type="ECO:0000256" key="2">
    <source>
        <dbReference type="SAM" id="Phobius"/>
    </source>
</evidence>
<keyword evidence="2" id="KW-0812">Transmembrane</keyword>
<feature type="compositionally biased region" description="Low complexity" evidence="1">
    <location>
        <begin position="1398"/>
        <end position="1412"/>
    </location>
</feature>
<feature type="region of interest" description="Disordered" evidence="1">
    <location>
        <begin position="1641"/>
        <end position="1868"/>
    </location>
</feature>
<feature type="compositionally biased region" description="Low complexity" evidence="1">
    <location>
        <begin position="1684"/>
        <end position="1703"/>
    </location>
</feature>
<feature type="compositionally biased region" description="Basic and acidic residues" evidence="1">
    <location>
        <begin position="130"/>
        <end position="169"/>
    </location>
</feature>
<feature type="compositionally biased region" description="Polar residues" evidence="1">
    <location>
        <begin position="1727"/>
        <end position="1737"/>
    </location>
</feature>
<evidence type="ECO:0000256" key="1">
    <source>
        <dbReference type="SAM" id="MobiDB-lite"/>
    </source>
</evidence>
<dbReference type="EMBL" id="JASAOG010000001">
    <property type="protein sequence ID" value="KAK0070470.1"/>
    <property type="molecule type" value="Genomic_DNA"/>
</dbReference>
<dbReference type="Gene3D" id="3.30.420.40">
    <property type="match status" value="1"/>
</dbReference>
<evidence type="ECO:0000313" key="3">
    <source>
        <dbReference type="EMBL" id="KAK0070470.1"/>
    </source>
</evidence>
<feature type="compositionally biased region" description="Low complexity" evidence="1">
    <location>
        <begin position="77"/>
        <end position="87"/>
    </location>
</feature>
<sequence>MSGKYNLESRRQKYSSTSSGTFRRLDPSFSVDLEPPFLDNSDHLSNGRGNNRSSEPFKYNERAVDVTFPATKYPTKDSLSSSLAPDGSSHDKTSKRKKKNGDTISHSVKVNSKETDFSRPVTDITSDQFKLIDSKTTEVKTRADEKKHVGLLERLTRSWRKQEHDSPLEKKRKKNNSRADDTNSSSSSSDDVRGNKKNEKEMFEIKFPNNGSKTSLESKHSDHVTEVTSGGYENVTTTVPNCFNVTSETIPEGYENVHVTVSAGINADEMSPEISPNDFKETEPEPDYFQSSEISDNYFNTTDLFSDYFNNNEITQDYSYADEPTPDYFKGDEMAPDDFNADELTPEYFTANAITLSKKYNKLSSNSNHTADFPGSVSGDYENAALLVNEIKAASIEHVNGKKTSNDYEDVIFDSQNTNVQNDSNADFGVIPYDFQSFNEVIPIDSYKDVNNQPQVNGQVKRWGTLINIDAKNQYDDNPELTDEHSRDTSDSDDEEPTKCDSESDQSDIVLDVLETCDNQGSIQDEGLQFEQFETIKPYERNVFVPDHQTLSVCQDKLLTFDTQTICHTEQFFYVPDNQTFNTEDNIVVFDSNAIHHSEEYFYIIGNQKVTHINVEILDPNQRKEDLIKPEILVLEHDKDDNVKHEILVLQHDKDDNVKHEILVLQHDKDDNVKPEIPVLEHDKDDNVKPEIPVLQHDKDDNVKPEIPVLQHDKDDNVKPEIPVLQHDKDDNVKPEIPVLEYDKDDNVKHEIPVPEHYKDDNVKPEIPVLEHDKDDNVKPEILVPEHDKDEFLVPDDLKQHKTNYSRSSSSSSSSSSNSPQLSRKLMSTFSPGAANLGNKQLEPVQQRLEDSAVGCCHAIQDEQVFSESNSIQVRASYQNINHDVHGSTPDEWSEAASEEHITVCTHVLSPPPHMESAGQDGEGLSEQLTLIIDHGFGGSGGMGLECGKSEDLAPEISFKSEPTEPSCHVIQDRESGEVVECPVLNPSPETIEFVDYDKNREDSGLHGTLVSLQHIVSNDPSVSVQSEKPGSPIKVQIPSPIKTEDPVNHEAESGYVHMKHDGKLIHLLNPRKFLSKFKKLPTKSSTSGKSKKELPKTFLGGTRGINTSEDYITVNSVPEPEPERKNIDVFTVVYQPCSAEIVYVPKLNVTVTLTDNAEEIPHPPLTAAGKDTSMNEVKPPDNVGISDKVHLETDEALSLATTVNKNDLDPADKEMKESSHALSVKEILDLDLPESSVNHHARNSSSSSDDSSSGAEEEPIKNIALTSLQTNQKVLDTAPNSVREIKAELTLHEAIPSAELILHEAIPSAELTLLEAISSAEETNNDDTFLEEVETHLTKAIPEFDQHCDEEFIHNGSPEDGPTDSPEDNKEDFTIVSNVSTLSAPENTCQTQAQTFSQKSASVSSSSSSSSGDEEDIGQTHHQPVSPKNASLTVSSKSSSEAEDVIISHTYDLIEVVEVVIPEVHEEVSDVENVVAVHDQALNPGHVNLLQDHVNLLQDQVNLHKDQDIGQEIQKSNSDPIESHEISPTMATEEYQNKIDQSESPQTEQVVATINNDSTKTDQSNSAKKVDSPETDLPKKKHKFFSWPFKRNKKKHDEMKCSDANFSDECDVEAGFTHVHSDQTEKSKSDFLEEETALNEEFTNLSTATQTSTPQKVKEHKVESQVKVSDDVSPAPSDTSINSGKSSRSTSVSSCSSKSSTTGHRDPLVEQSVQTKSEDSGIVAPETSSVHVSTQNDRNEAFFNENPSTLSGEEIVKTQKTKDTEQSKDKTKSSTKRKKEPPSDKPSKGKNLKLTRLLSKGKGESSSSSSSGEDNGKSSRQHSSQIQSSEDKLREERSDVEARLETKTNIPTESASPKSQKGSKISKFLPMLRSPTKKEAGVNFDNFLANDQRFDGQYHREDDVTQGLADDQSKSPSLKSVSKQEQDEAPKTFPSVTSEPRHFVVVAIDVGTTHSGYAFSFVRDPGCVYMMRRWAGEEPGLVNQKTLTSLLLTPEGKFHSFGYNARSSYLNLIPMEAKHWMYFSTFKMELHHNTELSLDTKLVAVNGATYPAVKVFAYCLEFFKTHALQQLSDQSCMDILNEDIRWVITVPAIWKAPAKQFMRQAAYEAGLASENYPEQLLIALEPEAASIYCRTLRIHQLVPDHPLKRTLQSPSRSNVELNNVEMAVTELSVGSRYLIVDCGGGTVDITVHELDPSGHIKELHQATGGPHGSIGIDAEFEKLLGGIFGADYIEHYKRKYPMGWVHLMTDFESRKRSTSPLKTTFLNVSLPFTFISDFKKHKTDPEVAVKRYGDPEVEWSPQGMLRLSPVAMKQLFLPTLTHIKQAIGDVLNHPNARDVKYMFLVGGFSESPLLQHEMRQEFGTIMKLLIPQEMKIIDWNIFLYLFLGAVLFGLDPSIVNVRRSRLTYGVGILNKFDPSRHPKSKLVTRSGLAWCTDIFDKYVETDQPVLLGTSVVRSYAPANCGQSSIVLNIYSSQDPNVQFITDPGVARCGTLSLTLPSLEDADTSQIPRAIEAQMSFGDTEISVIATDVTTGKMVKAAVDFLGT</sequence>
<accession>A0AAD8CF82</accession>
<dbReference type="PANTHER" id="PTHR14187">
    <property type="entry name" value="ALPHA KINASE/ELONGATION FACTOR 2 KINASE"/>
    <property type="match status" value="1"/>
</dbReference>
<feature type="compositionally biased region" description="Basic and acidic residues" evidence="1">
    <location>
        <begin position="1657"/>
        <end position="1671"/>
    </location>
</feature>
<proteinExistence type="predicted"/>
<feature type="compositionally biased region" description="Low complexity" evidence="1">
    <location>
        <begin position="1805"/>
        <end position="1814"/>
    </location>
</feature>
<comment type="caution">
    <text evidence="3">The sequence shown here is derived from an EMBL/GenBank/DDBJ whole genome shotgun (WGS) entry which is preliminary data.</text>
</comment>
<feature type="compositionally biased region" description="Basic and acidic residues" evidence="1">
    <location>
        <begin position="1830"/>
        <end position="1847"/>
    </location>
</feature>
<feature type="compositionally biased region" description="Polar residues" evidence="1">
    <location>
        <begin position="1421"/>
        <end position="1437"/>
    </location>
</feature>
<dbReference type="PANTHER" id="PTHR14187:SF46">
    <property type="entry name" value="HEAT SHOCK 70 KDA PROTEIN 12A"/>
    <property type="match status" value="1"/>
</dbReference>
<reference evidence="3" key="2">
    <citation type="submission" date="2023-04" db="EMBL/GenBank/DDBJ databases">
        <authorList>
            <person name="Bu L."/>
            <person name="Lu L."/>
            <person name="Laidemitt M.R."/>
            <person name="Zhang S.M."/>
            <person name="Mutuku M."/>
            <person name="Mkoji G."/>
            <person name="Steinauer M."/>
            <person name="Loker E.S."/>
        </authorList>
    </citation>
    <scope>NUCLEOTIDE SEQUENCE</scope>
    <source>
        <strain evidence="3">KasaAsao</strain>
        <tissue evidence="3">Whole Snail</tissue>
    </source>
</reference>
<feature type="region of interest" description="Disordered" evidence="1">
    <location>
        <begin position="1389"/>
        <end position="1437"/>
    </location>
</feature>
<dbReference type="SUPFAM" id="SSF53067">
    <property type="entry name" value="Actin-like ATPase domain"/>
    <property type="match status" value="2"/>
</dbReference>
<feature type="compositionally biased region" description="Basic and acidic residues" evidence="1">
    <location>
        <begin position="1569"/>
        <end position="1579"/>
    </location>
</feature>
<organism evidence="3 4">
    <name type="scientific">Biomphalaria pfeifferi</name>
    <name type="common">Bloodfluke planorb</name>
    <name type="synonym">Freshwater snail</name>
    <dbReference type="NCBI Taxonomy" id="112525"/>
    <lineage>
        <taxon>Eukaryota</taxon>
        <taxon>Metazoa</taxon>
        <taxon>Spiralia</taxon>
        <taxon>Lophotrochozoa</taxon>
        <taxon>Mollusca</taxon>
        <taxon>Gastropoda</taxon>
        <taxon>Heterobranchia</taxon>
        <taxon>Euthyneura</taxon>
        <taxon>Panpulmonata</taxon>
        <taxon>Hygrophila</taxon>
        <taxon>Lymnaeoidea</taxon>
        <taxon>Planorbidae</taxon>
        <taxon>Biomphalaria</taxon>
    </lineage>
</organism>
<feature type="region of interest" description="Disordered" evidence="1">
    <location>
        <begin position="1234"/>
        <end position="1258"/>
    </location>
</feature>
<feature type="compositionally biased region" description="Low complexity" evidence="1">
    <location>
        <begin position="1245"/>
        <end position="1254"/>
    </location>
</feature>
<name>A0AAD8CF82_BIOPF</name>
<feature type="region of interest" description="Disordered" evidence="1">
    <location>
        <begin position="1352"/>
        <end position="1372"/>
    </location>
</feature>
<feature type="transmembrane region" description="Helical" evidence="2">
    <location>
        <begin position="2377"/>
        <end position="2395"/>
    </location>
</feature>
<feature type="compositionally biased region" description="Polar residues" evidence="1">
    <location>
        <begin position="1848"/>
        <end position="1864"/>
    </location>
</feature>
<reference evidence="3" key="1">
    <citation type="journal article" date="2023" name="PLoS Negl. Trop. Dis.">
        <title>A genome sequence for Biomphalaria pfeifferi, the major vector snail for the human-infecting parasite Schistosoma mansoni.</title>
        <authorList>
            <person name="Bu L."/>
            <person name="Lu L."/>
            <person name="Laidemitt M.R."/>
            <person name="Zhang S.M."/>
            <person name="Mutuku M."/>
            <person name="Mkoji G."/>
            <person name="Steinauer M."/>
            <person name="Loker E.S."/>
        </authorList>
    </citation>
    <scope>NUCLEOTIDE SEQUENCE</scope>
    <source>
        <strain evidence="3">KasaAsao</strain>
    </source>
</reference>
<feature type="region of interest" description="Disordered" evidence="1">
    <location>
        <begin position="1081"/>
        <end position="1103"/>
    </location>
</feature>
<evidence type="ECO:0000313" key="4">
    <source>
        <dbReference type="Proteomes" id="UP001233172"/>
    </source>
</evidence>
<feature type="region of interest" description="Disordered" evidence="1">
    <location>
        <begin position="474"/>
        <end position="505"/>
    </location>
</feature>
<keyword evidence="4" id="KW-1185">Reference proteome</keyword>
<feature type="compositionally biased region" description="Polar residues" evidence="1">
    <location>
        <begin position="43"/>
        <end position="54"/>
    </location>
</feature>
<dbReference type="Proteomes" id="UP001233172">
    <property type="component" value="Unassembled WGS sequence"/>
</dbReference>
<keyword evidence="2" id="KW-0472">Membrane</keyword>
<feature type="region of interest" description="Disordered" evidence="1">
    <location>
        <begin position="1904"/>
        <end position="1936"/>
    </location>
</feature>
<feature type="compositionally biased region" description="Low complexity" evidence="1">
    <location>
        <begin position="806"/>
        <end position="819"/>
    </location>
</feature>
<dbReference type="InterPro" id="IPR043129">
    <property type="entry name" value="ATPase_NBD"/>
</dbReference>
<gene>
    <name evidence="3" type="ORF">Bpfe_000453</name>
</gene>
<feature type="compositionally biased region" description="Polar residues" evidence="1">
    <location>
        <begin position="1556"/>
        <end position="1568"/>
    </location>
</feature>
<feature type="region of interest" description="Disordered" evidence="1">
    <location>
        <begin position="708"/>
        <end position="778"/>
    </location>
</feature>
<feature type="region of interest" description="Disordered" evidence="1">
    <location>
        <begin position="1556"/>
        <end position="1580"/>
    </location>
</feature>
<feature type="region of interest" description="Disordered" evidence="1">
    <location>
        <begin position="1"/>
        <end position="219"/>
    </location>
</feature>
<feature type="compositionally biased region" description="Basic and acidic residues" evidence="1">
    <location>
        <begin position="1755"/>
        <end position="1773"/>
    </location>
</feature>
<feature type="compositionally biased region" description="Basic and acidic residues" evidence="1">
    <location>
        <begin position="741"/>
        <end position="778"/>
    </location>
</feature>
<feature type="region of interest" description="Disordered" evidence="1">
    <location>
        <begin position="802"/>
        <end position="825"/>
    </location>
</feature>
<feature type="region of interest" description="Disordered" evidence="1">
    <location>
        <begin position="1021"/>
        <end position="1048"/>
    </location>
</feature>
<feature type="compositionally biased region" description="Polar residues" evidence="1">
    <location>
        <begin position="1642"/>
        <end position="1656"/>
    </location>
</feature>
<keyword evidence="2" id="KW-1133">Transmembrane helix</keyword>
<protein>
    <submittedName>
        <fullName evidence="3">Serine-rich adhesin for platelets</fullName>
    </submittedName>
</protein>
<feature type="compositionally biased region" description="Basic and acidic residues" evidence="1">
    <location>
        <begin position="190"/>
        <end position="204"/>
    </location>
</feature>